<dbReference type="Pfam" id="PF00294">
    <property type="entry name" value="PfkB"/>
    <property type="match status" value="1"/>
</dbReference>
<dbReference type="GO" id="GO:0016301">
    <property type="term" value="F:kinase activity"/>
    <property type="evidence" value="ECO:0007669"/>
    <property type="project" value="UniProtKB-KW"/>
</dbReference>
<gene>
    <name evidence="6" type="ORF">MCBB_1562</name>
</gene>
<evidence type="ECO:0000313" key="7">
    <source>
        <dbReference type="Proteomes" id="UP000094707"/>
    </source>
</evidence>
<dbReference type="CDD" id="cd01942">
    <property type="entry name" value="ribokinase_group_A"/>
    <property type="match status" value="1"/>
</dbReference>
<dbReference type="OrthoDB" id="26949at2157"/>
<dbReference type="PANTHER" id="PTHR10584">
    <property type="entry name" value="SUGAR KINASE"/>
    <property type="match status" value="1"/>
</dbReference>
<protein>
    <submittedName>
        <fullName evidence="6">Putative sugar kinase MTH_1544</fullName>
        <ecNumber evidence="6">2.7.1.-</ecNumber>
    </submittedName>
</protein>
<dbReference type="AlphaFoldDB" id="A0A1D3L3G0"/>
<dbReference type="PANTHER" id="PTHR10584:SF166">
    <property type="entry name" value="RIBOKINASE"/>
    <property type="match status" value="1"/>
</dbReference>
<reference evidence="6 7" key="1">
    <citation type="submission" date="2016-08" db="EMBL/GenBank/DDBJ databases">
        <authorList>
            <person name="Seilhamer J.J."/>
        </authorList>
    </citation>
    <scope>NUCLEOTIDE SEQUENCE [LARGE SCALE GENOMIC DNA]</scope>
    <source>
        <strain evidence="6">Buetzberg</strain>
    </source>
</reference>
<dbReference type="InterPro" id="IPR002173">
    <property type="entry name" value="Carboh/pur_kinase_PfkB_CS"/>
</dbReference>
<dbReference type="KEGG" id="mcub:MCBB_1562"/>
<dbReference type="GO" id="GO:0006796">
    <property type="term" value="P:phosphate-containing compound metabolic process"/>
    <property type="evidence" value="ECO:0007669"/>
    <property type="project" value="UniProtKB-ARBA"/>
</dbReference>
<evidence type="ECO:0000256" key="3">
    <source>
        <dbReference type="ARBA" id="ARBA00022777"/>
    </source>
</evidence>
<evidence type="ECO:0000256" key="2">
    <source>
        <dbReference type="ARBA" id="ARBA00022679"/>
    </source>
</evidence>
<dbReference type="RefSeq" id="WP_071907207.1">
    <property type="nucleotide sequence ID" value="NZ_LT607756.1"/>
</dbReference>
<dbReference type="PRINTS" id="PR00990">
    <property type="entry name" value="RIBOKINASE"/>
</dbReference>
<dbReference type="InterPro" id="IPR002139">
    <property type="entry name" value="Ribo/fructo_kinase"/>
</dbReference>
<dbReference type="Gene3D" id="3.40.1190.20">
    <property type="match status" value="1"/>
</dbReference>
<dbReference type="SUPFAM" id="SSF53613">
    <property type="entry name" value="Ribokinase-like"/>
    <property type="match status" value="1"/>
</dbReference>
<proteinExistence type="inferred from homology"/>
<dbReference type="STRING" id="118062.MCBB_1562"/>
<name>A0A1D3L3G0_9EURY</name>
<evidence type="ECO:0000256" key="4">
    <source>
        <dbReference type="RuleBase" id="RU003704"/>
    </source>
</evidence>
<dbReference type="EC" id="2.7.1.-" evidence="6"/>
<dbReference type="InterPro" id="IPR029056">
    <property type="entry name" value="Ribokinase-like"/>
</dbReference>
<evidence type="ECO:0000256" key="1">
    <source>
        <dbReference type="ARBA" id="ARBA00010688"/>
    </source>
</evidence>
<dbReference type="Proteomes" id="UP000094707">
    <property type="component" value="Chromosome I"/>
</dbReference>
<evidence type="ECO:0000259" key="5">
    <source>
        <dbReference type="Pfam" id="PF00294"/>
    </source>
</evidence>
<accession>A0A1D3L3G0</accession>
<keyword evidence="3 4" id="KW-0418">Kinase</keyword>
<keyword evidence="7" id="KW-1185">Reference proteome</keyword>
<feature type="domain" description="Carbohydrate kinase PfkB" evidence="5">
    <location>
        <begin position="6"/>
        <end position="282"/>
    </location>
</feature>
<dbReference type="EMBL" id="LT607756">
    <property type="protein sequence ID" value="SCG86117.1"/>
    <property type="molecule type" value="Genomic_DNA"/>
</dbReference>
<dbReference type="PROSITE" id="PS00583">
    <property type="entry name" value="PFKB_KINASES_1"/>
    <property type="match status" value="1"/>
</dbReference>
<dbReference type="GeneID" id="30412401"/>
<comment type="similarity">
    <text evidence="1 4">Belongs to the carbohydrate kinase PfkB family.</text>
</comment>
<dbReference type="PROSITE" id="PS00584">
    <property type="entry name" value="PFKB_KINASES_2"/>
    <property type="match status" value="1"/>
</dbReference>
<sequence>MKDFKRDVAALGTCNMDFIMKVPRFIGAEDEADVQLLLESPGGSAANFARETSRLGLKTGILACVGNDHFGSLITQNFQMEGVDTERLLSLDEKTGMGFIAVDPRGERSIYTFMGANAQFSVHPEDVSYIESSRILHITGVYVEVLEEASNHANTLSLNPGTLLSYYGWNILKKVIKKSDVLFLNRKELELLTGNDRDEGAQFLLDEGVPLVILTGGKDGAAAYTEEGSIKVPTKKVGAVDTTGAGDAFAAGFISSWIKNQGLEECLKKGNQIASQCVQRFGG</sequence>
<organism evidence="6 7">
    <name type="scientific">Methanobacterium congolense</name>
    <dbReference type="NCBI Taxonomy" id="118062"/>
    <lineage>
        <taxon>Archaea</taxon>
        <taxon>Methanobacteriati</taxon>
        <taxon>Methanobacteriota</taxon>
        <taxon>Methanomada group</taxon>
        <taxon>Methanobacteria</taxon>
        <taxon>Methanobacteriales</taxon>
        <taxon>Methanobacteriaceae</taxon>
        <taxon>Methanobacterium</taxon>
    </lineage>
</organism>
<dbReference type="InterPro" id="IPR011611">
    <property type="entry name" value="PfkB_dom"/>
</dbReference>
<keyword evidence="2 4" id="KW-0808">Transferase</keyword>
<evidence type="ECO:0000313" key="6">
    <source>
        <dbReference type="EMBL" id="SCG86117.1"/>
    </source>
</evidence>